<organism evidence="3 4">
    <name type="scientific">Sphingobium yanoikuyae</name>
    <name type="common">Sphingomonas yanoikuyae</name>
    <dbReference type="NCBI Taxonomy" id="13690"/>
    <lineage>
        <taxon>Bacteria</taxon>
        <taxon>Pseudomonadati</taxon>
        <taxon>Pseudomonadota</taxon>
        <taxon>Alphaproteobacteria</taxon>
        <taxon>Sphingomonadales</taxon>
        <taxon>Sphingomonadaceae</taxon>
        <taxon>Sphingobium</taxon>
    </lineage>
</organism>
<reference evidence="3 4" key="1">
    <citation type="submission" date="2017-04" db="EMBL/GenBank/DDBJ databases">
        <title>Characterization, genome and methylation analysis of a phthalic acid esters degrading strain Sphingobium yanoikuyae SHJ.</title>
        <authorList>
            <person name="Feng L."/>
        </authorList>
    </citation>
    <scope>NUCLEOTIDE SEQUENCE [LARGE SCALE GENOMIC DNA]</scope>
    <source>
        <strain evidence="3 4">SHJ</strain>
    </source>
</reference>
<dbReference type="GO" id="GO:0009103">
    <property type="term" value="P:lipopolysaccharide biosynthetic process"/>
    <property type="evidence" value="ECO:0007669"/>
    <property type="project" value="TreeGrafter"/>
</dbReference>
<dbReference type="RefSeq" id="WP_048939265.1">
    <property type="nucleotide sequence ID" value="NZ_CP020925.1"/>
</dbReference>
<dbReference type="Gene3D" id="3.40.50.2000">
    <property type="entry name" value="Glycogen Phosphorylase B"/>
    <property type="match status" value="2"/>
</dbReference>
<dbReference type="CDD" id="cd03809">
    <property type="entry name" value="GT4_MtfB-like"/>
    <property type="match status" value="1"/>
</dbReference>
<dbReference type="AlphaFoldDB" id="A0A0J9CU87"/>
<dbReference type="PANTHER" id="PTHR46401:SF2">
    <property type="entry name" value="GLYCOSYLTRANSFERASE WBBK-RELATED"/>
    <property type="match status" value="1"/>
</dbReference>
<evidence type="ECO:0000259" key="2">
    <source>
        <dbReference type="Pfam" id="PF00534"/>
    </source>
</evidence>
<evidence type="ECO:0000313" key="4">
    <source>
        <dbReference type="Proteomes" id="UP000037029"/>
    </source>
</evidence>
<dbReference type="GO" id="GO:0016757">
    <property type="term" value="F:glycosyltransferase activity"/>
    <property type="evidence" value="ECO:0007669"/>
    <property type="project" value="InterPro"/>
</dbReference>
<accession>A0A0J9CU87</accession>
<feature type="domain" description="Glycosyl transferase family 1" evidence="2">
    <location>
        <begin position="220"/>
        <end position="359"/>
    </location>
</feature>
<dbReference type="SUPFAM" id="SSF53756">
    <property type="entry name" value="UDP-Glycosyltransferase/glycogen phosphorylase"/>
    <property type="match status" value="1"/>
</dbReference>
<gene>
    <name evidence="3" type="ORF">BV87_03815</name>
</gene>
<dbReference type="Proteomes" id="UP000037029">
    <property type="component" value="Chromosome"/>
</dbReference>
<dbReference type="InterPro" id="IPR001296">
    <property type="entry name" value="Glyco_trans_1"/>
</dbReference>
<dbReference type="Pfam" id="PF00534">
    <property type="entry name" value="Glycos_transf_1"/>
    <property type="match status" value="1"/>
</dbReference>
<name>A0A0J9CU87_SPHYA</name>
<keyword evidence="1" id="KW-0808">Transferase</keyword>
<evidence type="ECO:0000313" key="3">
    <source>
        <dbReference type="EMBL" id="ATP17602.1"/>
    </source>
</evidence>
<dbReference type="EMBL" id="CP020925">
    <property type="protein sequence ID" value="ATP17602.1"/>
    <property type="molecule type" value="Genomic_DNA"/>
</dbReference>
<dbReference type="PANTHER" id="PTHR46401">
    <property type="entry name" value="GLYCOSYLTRANSFERASE WBBK-RELATED"/>
    <property type="match status" value="1"/>
</dbReference>
<protein>
    <recommendedName>
        <fullName evidence="2">Glycosyl transferase family 1 domain-containing protein</fullName>
    </recommendedName>
</protein>
<proteinExistence type="predicted"/>
<sequence>MSILKGIKLAMDGRILNRPGSGIATYAAQLREAQLSLQPEASLIVDDDCALHFRSDNIVTISKRSLEARFCNSQPALRQSDIGENALYAADIYRLAAARFRRHFRMTSLRPTVAETSGRRHLVHWSLPLPVRIDGWINIYTVHDVIPMTHPELTPMDAERHAKLLDIVMRQADHIVTVSDHARSEIIRVTGCPADRVTNCGVAVRPAGAGAPLPLSLRSKDYFIYVGSGEKRKNIDRIVEAHSIGGADVPLVLVGDHHQYRDKNLNIFCLPHQPEIVINSLIHHALALVFPSLVEGFGLPVAEAMAAGTAVLTSDRGALAEVAGQAALLVDPEDVDAIANGFRRLVFDEALRQYYERAGPLQVSKFSQAGFAKRIEALYAALAC</sequence>
<evidence type="ECO:0000256" key="1">
    <source>
        <dbReference type="ARBA" id="ARBA00022679"/>
    </source>
</evidence>